<evidence type="ECO:0000256" key="5">
    <source>
        <dbReference type="ARBA" id="ARBA00022967"/>
    </source>
</evidence>
<keyword evidence="2" id="KW-0813">Transport</keyword>
<reference evidence="8 9" key="1">
    <citation type="submission" date="2020-03" db="EMBL/GenBank/DDBJ databases">
        <title>Genomic Encyclopedia of Type Strains, Phase IV (KMG-IV): sequencing the most valuable type-strain genomes for metagenomic binning, comparative biology and taxonomic classification.</title>
        <authorList>
            <person name="Goeker M."/>
        </authorList>
    </citation>
    <scope>NUCLEOTIDE SEQUENCE [LARGE SCALE GENOMIC DNA]</scope>
    <source>
        <strain evidence="8 9">DSM 103870</strain>
    </source>
</reference>
<keyword evidence="9" id="KW-1185">Reference proteome</keyword>
<dbReference type="RefSeq" id="WP_166953040.1">
    <property type="nucleotide sequence ID" value="NZ_JAASQI010000005.1"/>
</dbReference>
<comment type="caution">
    <text evidence="8">The sequence shown here is derived from an EMBL/GenBank/DDBJ whole genome shotgun (WGS) entry which is preliminary data.</text>
</comment>
<comment type="similarity">
    <text evidence="1">Belongs to the ABC transporter superfamily.</text>
</comment>
<keyword evidence="3" id="KW-0547">Nucleotide-binding</keyword>
<dbReference type="Pfam" id="PF00005">
    <property type="entry name" value="ABC_tran"/>
    <property type="match status" value="1"/>
</dbReference>
<dbReference type="GO" id="GO:0005524">
    <property type="term" value="F:ATP binding"/>
    <property type="evidence" value="ECO:0007669"/>
    <property type="project" value="UniProtKB-KW"/>
</dbReference>
<dbReference type="SUPFAM" id="SSF52540">
    <property type="entry name" value="P-loop containing nucleoside triphosphate hydrolases"/>
    <property type="match status" value="1"/>
</dbReference>
<feature type="domain" description="ABC transporter" evidence="7">
    <location>
        <begin position="2"/>
        <end position="233"/>
    </location>
</feature>
<dbReference type="PANTHER" id="PTHR42794:SF1">
    <property type="entry name" value="HEMIN IMPORT ATP-BINDING PROTEIN HMUV"/>
    <property type="match status" value="1"/>
</dbReference>
<dbReference type="CDD" id="cd03214">
    <property type="entry name" value="ABC_Iron-Siderophores_B12_Hemin"/>
    <property type="match status" value="1"/>
</dbReference>
<dbReference type="PANTHER" id="PTHR42794">
    <property type="entry name" value="HEMIN IMPORT ATP-BINDING PROTEIN HMUV"/>
    <property type="match status" value="1"/>
</dbReference>
<evidence type="ECO:0000256" key="1">
    <source>
        <dbReference type="ARBA" id="ARBA00005417"/>
    </source>
</evidence>
<dbReference type="Proteomes" id="UP001429580">
    <property type="component" value="Unassembled WGS sequence"/>
</dbReference>
<accession>A0ABX0V1W5</accession>
<comment type="function">
    <text evidence="6">Part of the ABC transporter complex HmuTUV involved in hemin import. Responsible for energy coupling to the transport system.</text>
</comment>
<gene>
    <name evidence="8" type="ORF">FHS82_002407</name>
</gene>
<dbReference type="InterPro" id="IPR003593">
    <property type="entry name" value="AAA+_ATPase"/>
</dbReference>
<evidence type="ECO:0000256" key="3">
    <source>
        <dbReference type="ARBA" id="ARBA00022741"/>
    </source>
</evidence>
<dbReference type="InterPro" id="IPR003439">
    <property type="entry name" value="ABC_transporter-like_ATP-bd"/>
</dbReference>
<sequence>MIVTGHLRLSLKGVPVLRGIDLSLPRGQLVGLIGCNGAGKSTLLRVLAGLVPADEGTVLVDGQPVGTIDPKERARLIAYLPQTGPAHWNLSVEALVRLGRLPHFANPRRDGDAVARALDATATAHLRGRDVDTLSGGERMRVLLARALAVEAPVLLADEPIAALDPRQQLLVLGLLRRMAEAGGLIVAVLHDLSLASRFCDRLVLLNRGAILADGPCGAVLTDANIAAAYGVSAVRVDHAGERFILPWRPV</sequence>
<dbReference type="InterPro" id="IPR017871">
    <property type="entry name" value="ABC_transporter-like_CS"/>
</dbReference>
<keyword evidence="5" id="KW-1278">Translocase</keyword>
<keyword evidence="4 8" id="KW-0067">ATP-binding</keyword>
<dbReference type="EMBL" id="JAASQI010000005">
    <property type="protein sequence ID" value="NIJ58559.1"/>
    <property type="molecule type" value="Genomic_DNA"/>
</dbReference>
<evidence type="ECO:0000313" key="9">
    <source>
        <dbReference type="Proteomes" id="UP001429580"/>
    </source>
</evidence>
<name>A0ABX0V1W5_9HYPH</name>
<protein>
    <submittedName>
        <fullName evidence="8">Iron complex transport system ATP-binding protein</fullName>
    </submittedName>
</protein>
<organism evidence="8 9">
    <name type="scientific">Pseudochelatococcus lubricantis</name>
    <dbReference type="NCBI Taxonomy" id="1538102"/>
    <lineage>
        <taxon>Bacteria</taxon>
        <taxon>Pseudomonadati</taxon>
        <taxon>Pseudomonadota</taxon>
        <taxon>Alphaproteobacteria</taxon>
        <taxon>Hyphomicrobiales</taxon>
        <taxon>Chelatococcaceae</taxon>
        <taxon>Pseudochelatococcus</taxon>
    </lineage>
</organism>
<evidence type="ECO:0000256" key="4">
    <source>
        <dbReference type="ARBA" id="ARBA00022840"/>
    </source>
</evidence>
<evidence type="ECO:0000256" key="6">
    <source>
        <dbReference type="ARBA" id="ARBA00037066"/>
    </source>
</evidence>
<evidence type="ECO:0000256" key="2">
    <source>
        <dbReference type="ARBA" id="ARBA00022448"/>
    </source>
</evidence>
<evidence type="ECO:0000259" key="7">
    <source>
        <dbReference type="PROSITE" id="PS50893"/>
    </source>
</evidence>
<proteinExistence type="inferred from homology"/>
<dbReference type="Gene3D" id="3.40.50.300">
    <property type="entry name" value="P-loop containing nucleotide triphosphate hydrolases"/>
    <property type="match status" value="1"/>
</dbReference>
<dbReference type="PROSITE" id="PS50893">
    <property type="entry name" value="ABC_TRANSPORTER_2"/>
    <property type="match status" value="1"/>
</dbReference>
<dbReference type="InterPro" id="IPR027417">
    <property type="entry name" value="P-loop_NTPase"/>
</dbReference>
<dbReference type="SMART" id="SM00382">
    <property type="entry name" value="AAA"/>
    <property type="match status" value="1"/>
</dbReference>
<evidence type="ECO:0000313" key="8">
    <source>
        <dbReference type="EMBL" id="NIJ58559.1"/>
    </source>
</evidence>
<dbReference type="PROSITE" id="PS00211">
    <property type="entry name" value="ABC_TRANSPORTER_1"/>
    <property type="match status" value="1"/>
</dbReference>